<dbReference type="EMBL" id="JAIOUQ010000009">
    <property type="protein sequence ID" value="MBZ2166305.1"/>
    <property type="molecule type" value="Genomic_DNA"/>
</dbReference>
<name>A0A8T5V3R9_9EURY</name>
<evidence type="ECO:0000313" key="1">
    <source>
        <dbReference type="EMBL" id="MBZ2166305.1"/>
    </source>
</evidence>
<comment type="caution">
    <text evidence="1">The sequence shown here is derived from an EMBL/GenBank/DDBJ whole genome shotgun (WGS) entry which is preliminary data.</text>
</comment>
<sequence>MALQPFNGHEIAVELTAAEIIPAYSLIKFNASDKAKCNLAGAGDQVIAIVIPDPDEMMSDGNGGLIRRTGYQIGERVKAYNGGTLWVKLGAGVTAGDKCVPMAGGLGTKLAVDTFTDAAIATHDDANINAAINGLIDEIQAAAAAKLTVVGTYLATGVTTDKVPVKVKL</sequence>
<dbReference type="AlphaFoldDB" id="A0A8T5V3R9"/>
<gene>
    <name evidence="1" type="ORF">K8N75_09675</name>
</gene>
<reference evidence="2" key="1">
    <citation type="journal article" date="2022" name="Microbiol. Resour. Announc.">
        <title>Draft Genome Sequence of a Methanogenic Archaeon from West Spitsbergen Permafrost.</title>
        <authorList>
            <person name="Trubitsyn V."/>
            <person name="Rivkina E."/>
            <person name="Shcherbakova V."/>
        </authorList>
    </citation>
    <scope>NUCLEOTIDE SEQUENCE [LARGE SCALE GENOMIC DNA]</scope>
    <source>
        <strain evidence="2">VT</strain>
    </source>
</reference>
<keyword evidence="2" id="KW-1185">Reference proteome</keyword>
<accession>A0A8T5V3R9</accession>
<protein>
    <submittedName>
        <fullName evidence="1">Uncharacterized protein</fullName>
    </submittedName>
</protein>
<evidence type="ECO:0000313" key="2">
    <source>
        <dbReference type="Proteomes" id="UP000825933"/>
    </source>
</evidence>
<dbReference type="RefSeq" id="WP_223791845.1">
    <property type="nucleotide sequence ID" value="NZ_JAIOUQ010000009.1"/>
</dbReference>
<proteinExistence type="predicted"/>
<organism evidence="1 2">
    <name type="scientific">Methanobacterium spitsbergense</name>
    <dbReference type="NCBI Taxonomy" id="2874285"/>
    <lineage>
        <taxon>Archaea</taxon>
        <taxon>Methanobacteriati</taxon>
        <taxon>Methanobacteriota</taxon>
        <taxon>Methanomada group</taxon>
        <taxon>Methanobacteria</taxon>
        <taxon>Methanobacteriales</taxon>
        <taxon>Methanobacteriaceae</taxon>
        <taxon>Methanobacterium</taxon>
    </lineage>
</organism>
<dbReference type="Proteomes" id="UP000825933">
    <property type="component" value="Unassembled WGS sequence"/>
</dbReference>